<gene>
    <name evidence="2" type="ORF">FLACHUCJ7_00922</name>
</gene>
<evidence type="ECO:0000313" key="2">
    <source>
        <dbReference type="EMBL" id="CAD0002280.1"/>
    </source>
</evidence>
<proteinExistence type="predicted"/>
<dbReference type="RefSeq" id="WP_031453986.1">
    <property type="nucleotide sequence ID" value="NZ_CAIJDO010000086.1"/>
</dbReference>
<protein>
    <recommendedName>
        <fullName evidence="1">Bro-N domain-containing protein</fullName>
    </recommendedName>
</protein>
<dbReference type="AlphaFoldDB" id="A0A6V6YS35"/>
<keyword evidence="3" id="KW-1185">Reference proteome</keyword>
<organism evidence="2 3">
    <name type="scientific">Flavobacterium chungangense</name>
    <dbReference type="NCBI Taxonomy" id="554283"/>
    <lineage>
        <taxon>Bacteria</taxon>
        <taxon>Pseudomonadati</taxon>
        <taxon>Bacteroidota</taxon>
        <taxon>Flavobacteriia</taxon>
        <taxon>Flavobacteriales</taxon>
        <taxon>Flavobacteriaceae</taxon>
        <taxon>Flavobacterium</taxon>
    </lineage>
</organism>
<accession>A0A6V6YS35</accession>
<sequence>MEEDIQETNGNSLSFEDFKNENGITYWWASDLMKMLGYPNMKSFQKVLDRATKAFVSLNIPHYENIIAQMRNINSSDIQDFKLSRFACYLTVMNGDPKKVEVAEAQVYFAQQTRKFELHLENNQEIERILIREELTEGNKSLASIAKQSGVTDFAKFQNAGYIGMYNMPSWKLEQKRGVKKGKLMDHMGRTELAANLFRTTQTEERIKNKGIKGQVNLEQTHFQVGKEVREIIVKNVGKAPENLPLGKELSDVKKELKQGHRKMLKEDDSKKKK</sequence>
<evidence type="ECO:0000313" key="3">
    <source>
        <dbReference type="Proteomes" id="UP000556700"/>
    </source>
</evidence>
<dbReference type="Pfam" id="PF02498">
    <property type="entry name" value="Bro-N"/>
    <property type="match status" value="1"/>
</dbReference>
<evidence type="ECO:0000259" key="1">
    <source>
        <dbReference type="Pfam" id="PF02498"/>
    </source>
</evidence>
<reference evidence="2 3" key="1">
    <citation type="submission" date="2020-06" db="EMBL/GenBank/DDBJ databases">
        <authorList>
            <person name="Criscuolo A."/>
        </authorList>
    </citation>
    <scope>NUCLEOTIDE SEQUENCE [LARGE SCALE GENOMIC DNA]</scope>
    <source>
        <strain evidence="3">CIP 110025</strain>
    </source>
</reference>
<name>A0A6V6YS35_9FLAO</name>
<feature type="domain" description="Bro-N" evidence="1">
    <location>
        <begin position="21"/>
        <end position="107"/>
    </location>
</feature>
<dbReference type="Proteomes" id="UP000556700">
    <property type="component" value="Unassembled WGS sequence"/>
</dbReference>
<comment type="caution">
    <text evidence="2">The sequence shown here is derived from an EMBL/GenBank/DDBJ whole genome shotgun (WGS) entry which is preliminary data.</text>
</comment>
<dbReference type="InterPro" id="IPR003497">
    <property type="entry name" value="BRO_N_domain"/>
</dbReference>
<dbReference type="EMBL" id="CAIJDO010000086">
    <property type="protein sequence ID" value="CAD0002280.1"/>
    <property type="molecule type" value="Genomic_DNA"/>
</dbReference>